<dbReference type="OrthoDB" id="5967862at2759"/>
<evidence type="ECO:0000256" key="1">
    <source>
        <dbReference type="SAM" id="MobiDB-lite"/>
    </source>
</evidence>
<accession>A0A6P8ILS1</accession>
<gene>
    <name evidence="4" type="primary">LOC116302704</name>
</gene>
<sequence>MSSNPGLRHPLLNDRKTSETCFDDSGEPKLSTLADHLGITEIDALHDFSSSRSSAGDRKSHQKGRESPTVVLTQEQVNNLIQTLENTGNALKQLTYRGSEVAPHRRPRIPRWIISHLLMITALWQITGTLALAILKGFTAHRKDERSTFILTIAILVVIQAVNLLLVFVTSVKLTKQFLHQTVTKSFLAQSYLSMTLLYAGLYTLVYNIKHEAFEESTDGLKIGDSAFSSFVLFSNMLYYSISTATLCGTGHIIASTWYAQLISASQMLMSYVYFASVLTIAVHPPKKIQYTIGKHRDRNINSTRSYGSIRNV</sequence>
<keyword evidence="3" id="KW-1185">Reference proteome</keyword>
<keyword evidence="2" id="KW-0812">Transmembrane</keyword>
<proteinExistence type="predicted"/>
<evidence type="ECO:0000313" key="4">
    <source>
        <dbReference type="RefSeq" id="XP_031567926.1"/>
    </source>
</evidence>
<evidence type="ECO:0000256" key="2">
    <source>
        <dbReference type="SAM" id="Phobius"/>
    </source>
</evidence>
<keyword evidence="2" id="KW-0472">Membrane</keyword>
<dbReference type="Proteomes" id="UP000515163">
    <property type="component" value="Unplaced"/>
</dbReference>
<dbReference type="Gene3D" id="1.10.287.70">
    <property type="match status" value="1"/>
</dbReference>
<feature type="transmembrane region" description="Helical" evidence="2">
    <location>
        <begin position="147"/>
        <end position="169"/>
    </location>
</feature>
<dbReference type="AlphaFoldDB" id="A0A6P8ILS1"/>
<feature type="transmembrane region" description="Helical" evidence="2">
    <location>
        <begin position="189"/>
        <end position="209"/>
    </location>
</feature>
<feature type="transmembrane region" description="Helical" evidence="2">
    <location>
        <begin position="262"/>
        <end position="283"/>
    </location>
</feature>
<dbReference type="RefSeq" id="XP_031567926.1">
    <property type="nucleotide sequence ID" value="XM_031712066.1"/>
</dbReference>
<dbReference type="GeneID" id="116302704"/>
<organism evidence="3 4">
    <name type="scientific">Actinia tenebrosa</name>
    <name type="common">Australian red waratah sea anemone</name>
    <dbReference type="NCBI Taxonomy" id="6105"/>
    <lineage>
        <taxon>Eukaryota</taxon>
        <taxon>Metazoa</taxon>
        <taxon>Cnidaria</taxon>
        <taxon>Anthozoa</taxon>
        <taxon>Hexacorallia</taxon>
        <taxon>Actiniaria</taxon>
        <taxon>Actiniidae</taxon>
        <taxon>Actinia</taxon>
    </lineage>
</organism>
<reference evidence="4" key="1">
    <citation type="submission" date="2025-08" db="UniProtKB">
        <authorList>
            <consortium name="RefSeq"/>
        </authorList>
    </citation>
    <scope>IDENTIFICATION</scope>
    <source>
        <tissue evidence="4">Tentacle</tissue>
    </source>
</reference>
<feature type="transmembrane region" description="Helical" evidence="2">
    <location>
        <begin position="221"/>
        <end position="242"/>
    </location>
</feature>
<evidence type="ECO:0000313" key="3">
    <source>
        <dbReference type="Proteomes" id="UP000515163"/>
    </source>
</evidence>
<dbReference type="InParanoid" id="A0A6P8ILS1"/>
<feature type="region of interest" description="Disordered" evidence="1">
    <location>
        <begin position="1"/>
        <end position="27"/>
    </location>
</feature>
<keyword evidence="2" id="KW-1133">Transmembrane helix</keyword>
<feature type="compositionally biased region" description="Basic and acidic residues" evidence="1">
    <location>
        <begin position="55"/>
        <end position="66"/>
    </location>
</feature>
<feature type="region of interest" description="Disordered" evidence="1">
    <location>
        <begin position="49"/>
        <end position="68"/>
    </location>
</feature>
<feature type="transmembrane region" description="Helical" evidence="2">
    <location>
        <begin position="113"/>
        <end position="135"/>
    </location>
</feature>
<dbReference type="SUPFAM" id="SSF81324">
    <property type="entry name" value="Voltage-gated potassium channels"/>
    <property type="match status" value="1"/>
</dbReference>
<protein>
    <submittedName>
        <fullName evidence="4">Uncharacterized protein LOC116302704</fullName>
    </submittedName>
</protein>
<name>A0A6P8ILS1_ACTTE</name>
<dbReference type="KEGG" id="aten:116302704"/>